<organism evidence="3 4">
    <name type="scientific">Streptomyces olivaceiscleroticus</name>
    <dbReference type="NCBI Taxonomy" id="68245"/>
    <lineage>
        <taxon>Bacteria</taxon>
        <taxon>Bacillati</taxon>
        <taxon>Actinomycetota</taxon>
        <taxon>Actinomycetes</taxon>
        <taxon>Kitasatosporales</taxon>
        <taxon>Streptomycetaceae</taxon>
        <taxon>Streptomyces</taxon>
    </lineage>
</organism>
<evidence type="ECO:0000313" key="3">
    <source>
        <dbReference type="EMBL" id="GAA0452475.1"/>
    </source>
</evidence>
<keyword evidence="2" id="KW-1133">Transmembrane helix</keyword>
<evidence type="ECO:0000313" key="4">
    <source>
        <dbReference type="Proteomes" id="UP001500909"/>
    </source>
</evidence>
<keyword evidence="4" id="KW-1185">Reference proteome</keyword>
<name>A0ABP3JG05_9ACTN</name>
<feature type="region of interest" description="Disordered" evidence="1">
    <location>
        <begin position="1"/>
        <end position="38"/>
    </location>
</feature>
<keyword evidence="2" id="KW-0472">Membrane</keyword>
<evidence type="ECO:0000256" key="1">
    <source>
        <dbReference type="SAM" id="MobiDB-lite"/>
    </source>
</evidence>
<dbReference type="RefSeq" id="WP_346094026.1">
    <property type="nucleotide sequence ID" value="NZ_BAAABY010000009.1"/>
</dbReference>
<reference evidence="4" key="1">
    <citation type="journal article" date="2019" name="Int. J. Syst. Evol. Microbiol.">
        <title>The Global Catalogue of Microorganisms (GCM) 10K type strain sequencing project: providing services to taxonomists for standard genome sequencing and annotation.</title>
        <authorList>
            <consortium name="The Broad Institute Genomics Platform"/>
            <consortium name="The Broad Institute Genome Sequencing Center for Infectious Disease"/>
            <person name="Wu L."/>
            <person name="Ma J."/>
        </authorList>
    </citation>
    <scope>NUCLEOTIDE SEQUENCE [LARGE SCALE GENOMIC DNA]</scope>
    <source>
        <strain evidence="4">JCM 4805</strain>
    </source>
</reference>
<feature type="transmembrane region" description="Helical" evidence="2">
    <location>
        <begin position="45"/>
        <end position="70"/>
    </location>
</feature>
<dbReference type="EMBL" id="BAAABY010000009">
    <property type="protein sequence ID" value="GAA0452475.1"/>
    <property type="molecule type" value="Genomic_DNA"/>
</dbReference>
<protein>
    <submittedName>
        <fullName evidence="3">Uncharacterized protein</fullName>
    </submittedName>
</protein>
<proteinExistence type="predicted"/>
<feature type="transmembrane region" description="Helical" evidence="2">
    <location>
        <begin position="76"/>
        <end position="97"/>
    </location>
</feature>
<sequence>MNSLDGTPDPGCPSSARTPNSAIPGIAEPRPAGPDRPPTAALPPALWPVLLLLLGRVVLLFGAALLYLTWQHPGLATPATVAIAGVMLLLTVVALVLRR</sequence>
<gene>
    <name evidence="3" type="ORF">GCM10010361_15740</name>
</gene>
<dbReference type="Proteomes" id="UP001500909">
    <property type="component" value="Unassembled WGS sequence"/>
</dbReference>
<comment type="caution">
    <text evidence="3">The sequence shown here is derived from an EMBL/GenBank/DDBJ whole genome shotgun (WGS) entry which is preliminary data.</text>
</comment>
<evidence type="ECO:0000256" key="2">
    <source>
        <dbReference type="SAM" id="Phobius"/>
    </source>
</evidence>
<keyword evidence="2" id="KW-0812">Transmembrane</keyword>
<accession>A0ABP3JG05</accession>